<name>A0A1N7J5V6_9FLAO</name>
<dbReference type="Proteomes" id="UP000185839">
    <property type="component" value="Unassembled WGS sequence"/>
</dbReference>
<evidence type="ECO:0000313" key="2">
    <source>
        <dbReference type="EMBL" id="SIS44720.1"/>
    </source>
</evidence>
<accession>A0A1N7J5V6</accession>
<dbReference type="InterPro" id="IPR025665">
    <property type="entry name" value="Beta-barrel_OMP_2"/>
</dbReference>
<protein>
    <submittedName>
        <fullName evidence="2">Outer membrane protein beta-barrel domain-containing protein</fullName>
    </submittedName>
</protein>
<organism evidence="2 3">
    <name type="scientific">Kaistella chaponensis</name>
    <dbReference type="NCBI Taxonomy" id="713588"/>
    <lineage>
        <taxon>Bacteria</taxon>
        <taxon>Pseudomonadati</taxon>
        <taxon>Bacteroidota</taxon>
        <taxon>Flavobacteriia</taxon>
        <taxon>Flavobacteriales</taxon>
        <taxon>Weeksellaceae</taxon>
        <taxon>Chryseobacterium group</taxon>
        <taxon>Kaistella</taxon>
    </lineage>
</organism>
<feature type="domain" description="Outer membrane protein beta-barrel" evidence="1">
    <location>
        <begin position="21"/>
        <end position="187"/>
    </location>
</feature>
<dbReference type="OrthoDB" id="1244151at2"/>
<sequence>MKKLNMIIAVFLMMMVNGQETFKYGITGNFHKGSIVGVHDVSKGAFGGSLGIFAQWSLVENDVYDSAWLYLMPQIEYSMQGEIAKAEEDKFGIQQFDHDYVAMQVYLRYFFHQGNMKRDVYLFAGPRIEYLVREKRKVDPAYDLVYYKFNQDDQLNKFGYGVSVGVGLKLNLKMETFIRYDHGFSKVYPNNNNNFTYNRLLAVGINYYLNENWW</sequence>
<gene>
    <name evidence="2" type="ORF">SAMN05421789_101149</name>
</gene>
<dbReference type="RefSeq" id="WP_076384359.1">
    <property type="nucleotide sequence ID" value="NZ_DAOOBN010000115.1"/>
</dbReference>
<dbReference type="STRING" id="713588.SAMN05421789_101149"/>
<evidence type="ECO:0000259" key="1">
    <source>
        <dbReference type="Pfam" id="PF13568"/>
    </source>
</evidence>
<dbReference type="Pfam" id="PF13568">
    <property type="entry name" value="OMP_b-brl_2"/>
    <property type="match status" value="1"/>
</dbReference>
<reference evidence="3" key="1">
    <citation type="submission" date="2017-01" db="EMBL/GenBank/DDBJ databases">
        <authorList>
            <person name="Varghese N."/>
            <person name="Submissions S."/>
        </authorList>
    </citation>
    <scope>NUCLEOTIDE SEQUENCE [LARGE SCALE GENOMIC DNA]</scope>
    <source>
        <strain evidence="3">DSM 23145</strain>
    </source>
</reference>
<dbReference type="EMBL" id="FTOI01000001">
    <property type="protein sequence ID" value="SIS44720.1"/>
    <property type="molecule type" value="Genomic_DNA"/>
</dbReference>
<evidence type="ECO:0000313" key="3">
    <source>
        <dbReference type="Proteomes" id="UP000185839"/>
    </source>
</evidence>
<keyword evidence="3" id="KW-1185">Reference proteome</keyword>
<proteinExistence type="predicted"/>
<dbReference type="AlphaFoldDB" id="A0A1N7J5V6"/>